<feature type="compositionally biased region" description="Basic and acidic residues" evidence="1">
    <location>
        <begin position="146"/>
        <end position="158"/>
    </location>
</feature>
<organism evidence="2 3">
    <name type="scientific">Apolygus lucorum</name>
    <name type="common">Small green plant bug</name>
    <name type="synonym">Lygocoris lucorum</name>
    <dbReference type="NCBI Taxonomy" id="248454"/>
    <lineage>
        <taxon>Eukaryota</taxon>
        <taxon>Metazoa</taxon>
        <taxon>Ecdysozoa</taxon>
        <taxon>Arthropoda</taxon>
        <taxon>Hexapoda</taxon>
        <taxon>Insecta</taxon>
        <taxon>Pterygota</taxon>
        <taxon>Neoptera</taxon>
        <taxon>Paraneoptera</taxon>
        <taxon>Hemiptera</taxon>
        <taxon>Heteroptera</taxon>
        <taxon>Panheteroptera</taxon>
        <taxon>Cimicomorpha</taxon>
        <taxon>Miridae</taxon>
        <taxon>Mirini</taxon>
        <taxon>Apolygus</taxon>
    </lineage>
</organism>
<feature type="compositionally biased region" description="Polar residues" evidence="1">
    <location>
        <begin position="1599"/>
        <end position="1608"/>
    </location>
</feature>
<feature type="region of interest" description="Disordered" evidence="1">
    <location>
        <begin position="354"/>
        <end position="459"/>
    </location>
</feature>
<feature type="compositionally biased region" description="Basic and acidic residues" evidence="1">
    <location>
        <begin position="1017"/>
        <end position="1052"/>
    </location>
</feature>
<feature type="compositionally biased region" description="Polar residues" evidence="1">
    <location>
        <begin position="54"/>
        <end position="75"/>
    </location>
</feature>
<comment type="caution">
    <text evidence="2">The sequence shown here is derived from an EMBL/GenBank/DDBJ whole genome shotgun (WGS) entry which is preliminary data.</text>
</comment>
<feature type="compositionally biased region" description="Basic and acidic residues" evidence="1">
    <location>
        <begin position="1082"/>
        <end position="1092"/>
    </location>
</feature>
<feature type="region of interest" description="Disordered" evidence="1">
    <location>
        <begin position="1978"/>
        <end position="1998"/>
    </location>
</feature>
<feature type="compositionally biased region" description="Basic and acidic residues" evidence="1">
    <location>
        <begin position="1142"/>
        <end position="1183"/>
    </location>
</feature>
<feature type="compositionally biased region" description="Basic and acidic residues" evidence="1">
    <location>
        <begin position="1376"/>
        <end position="1388"/>
    </location>
</feature>
<feature type="compositionally biased region" description="Polar residues" evidence="1">
    <location>
        <begin position="1307"/>
        <end position="1317"/>
    </location>
</feature>
<dbReference type="Proteomes" id="UP000466442">
    <property type="component" value="Unassembled WGS sequence"/>
</dbReference>
<feature type="compositionally biased region" description="Low complexity" evidence="1">
    <location>
        <begin position="691"/>
        <end position="714"/>
    </location>
</feature>
<feature type="compositionally biased region" description="Basic and acidic residues" evidence="1">
    <location>
        <begin position="1264"/>
        <end position="1305"/>
    </location>
</feature>
<evidence type="ECO:0000256" key="1">
    <source>
        <dbReference type="SAM" id="MobiDB-lite"/>
    </source>
</evidence>
<feature type="compositionally biased region" description="Acidic residues" evidence="1">
    <location>
        <begin position="877"/>
        <end position="887"/>
    </location>
</feature>
<feature type="compositionally biased region" description="Polar residues" evidence="1">
    <location>
        <begin position="239"/>
        <end position="266"/>
    </location>
</feature>
<feature type="compositionally biased region" description="Basic and acidic residues" evidence="1">
    <location>
        <begin position="80"/>
        <end position="101"/>
    </location>
</feature>
<feature type="compositionally biased region" description="Polar residues" evidence="1">
    <location>
        <begin position="429"/>
        <end position="452"/>
    </location>
</feature>
<sequence>MTQQDQARRPRSPTTVQRCFGSQKQVGVDRSEDEFPEKLIASQVLIETKEQPKITKSQSVFTAKNEFQTRQQENISKGNNDSKDNGKKEHHKAKDDNSNNREHRKHAKGKRERSFLKLRTRGDVESDEETGSELELANQNFLHMPKNLERERAQRREDQEDDIGSRPRSKSPYSTKQAVAGPGLERNQGDFPALRSSKDRSDLVSPTRRSKSNASDDYKQCSPGRERRLAYSPPKITKSRSGFRSTSPESPQNSPTRRLISRSPSPQYRLRTRGIKKTLGRSSGAAAKATKSLGPRRRKGDQLDTARSGDRNGSAETIRTASDSRIISDLVMGPPGIVPKRVENAQYQRMGAALVSESSESEEGSKTTDVSYKKYKSKEKLPTIPLTSKSSSWNWKRSKSKAAPIPCSKSSKPCPFRRSRSRSRKSVHFGTNTENLSNDASGKSISGKTRTSSQERDNKHIKYKIPSPIFFNSRRCGAKHGSPDRTYWVPSQRFSPDRITPITTDQTEVNMKHYCRRPNLTGPMDFEKESTQDSKPFSEMVKGFEEDVLSKRSSQGDNVFPPPLPSPPPQPKMFSIPLLPPLLMPPPPIEEVEPVLQIEELTEKSNHDLDAQEKSLLKEKQLEDQEVKDSATLPTNDNLIKSQSLDENNLVHKSTSQVIDNILRMHSSQKSLKEGNGITTKPIVFPSLVTGPAAGQAEPASAEPSSSTKRSSTTSIMRDSAFYLAAQNLLKCPRKPTPGRSPPPGCGPSFSAGPGSLKDVRIRNDSRSPSPKKSVFTTFRTPRDYGTSLSFWNDRTPRRKSVSISKTEDRTSKNSSQGQRKPQRGRSPPPGSGIFSPGTRSPRETSRTELLIAKEPEPTALTKVENDDELALRNSDDADEQPVDEERDERRPSARIPKLPRPPIDDAPTIRGISESEIENRLRSSMDRKLSEMASRNKYMSEPESENHRKSKQRASTSILERISSVGSYQLLPENEEPSPQPKTQNTATQYEPMLAPIEENKETSRQPRRSQSIARFRVDENAQETDDRNDLLEENRRRSHSETGTKRYHDRCVEQASLLRIPVVNHKSAPRTVRSDPNSEPFERPIREGRHNIASRHNKNYSYFIPVDQDEEQPNKEDEGTRQRTNKRHSSDSSQRSRSQKSPEQREIRHSGHKRSTEPEEENRKSSVKDIERQREFTEDIGGHGLSSETQEENRRGSVKFQTPKFYPALQDDDLGTGLKRFKDISHYDDEQQTWSGKTHHPKMHRRRSSSESADSTFPAGSDRGKVKEEPRSSRGSLHRDKISSEPRKIREDNSGSRRIREDEPYQTSSQNFGTENSEENLSLKKAHRTSGSKKTIEARESRSSPPIAIRGHKALEILEKLPSVSTEDLTSQQKARDKKGNQEQKAKTRKQCHEKKPKPETKVDTMTSSSDLSSLQHKHKIREKAEKTKPRRSSTDSQKPNDDDKNSQQGELEEITSQRAEAESQALKVSNEEAGDVWSRQKWEKTVEEIMKRLAGRSKRGSSQGESSNEEGPILCCKARLNKESRDSPPPAHEIVYVVETPPPPDIKGVQNAKSRSVTPNSKTGAGTSGSTKVKPKSPVADKPKQIQDSTHDLQKSSKVQASDSQKPTKDKHQSKIAVPDTEQTDRKEEKDTGQSDKNSKTSDRLFATFRTRNSKDESKNSSGDKKDIKDSSSGDPSGKRSILSKLKTGDEKTKIEVLGNRFCGPCKTRRKRIPDSNNNITSNLSNPQKKIIENLFGFDISITPEIGTTNPTQNQEIDVEPINLQRIKEENEKHPSIDQMLQQRLMSPISQNATQPVLPVNNPVPNIPLEDEILKARLEEGPSDLNNREQLKLEELRRQQKKESLEKLSKLSFEQAMLKAGINRKEKIRALAAGRERRGRTASKTSPPFPGLLSDGVKQHKSIDDKLRAEKETPKRAPGVENVQLLRSENRFSNVASGPPLIVSLDTKIERMLGGIQLKEKKITELCAKITNPARISGSARTPSPPKKKTKKMDVEKEVLPMNLERLKVKSDNHILKLRKRDRLKRPKLKISTRM</sequence>
<keyword evidence="3" id="KW-1185">Reference proteome</keyword>
<feature type="compositionally biased region" description="Basic residues" evidence="1">
    <location>
        <begin position="415"/>
        <end position="427"/>
    </location>
</feature>
<feature type="compositionally biased region" description="Basic and acidic residues" evidence="1">
    <location>
        <begin position="841"/>
        <end position="857"/>
    </location>
</feature>
<gene>
    <name evidence="2" type="ORF">GE061_014603</name>
</gene>
<evidence type="ECO:0000313" key="3">
    <source>
        <dbReference type="Proteomes" id="UP000466442"/>
    </source>
</evidence>
<feature type="compositionally biased region" description="Basic and acidic residues" evidence="1">
    <location>
        <begin position="939"/>
        <end position="948"/>
    </location>
</feature>
<evidence type="ECO:0000313" key="2">
    <source>
        <dbReference type="EMBL" id="KAF6208861.1"/>
    </source>
</evidence>
<feature type="compositionally biased region" description="Polar residues" evidence="1">
    <location>
        <begin position="314"/>
        <end position="323"/>
    </location>
</feature>
<feature type="compositionally biased region" description="Pro residues" evidence="1">
    <location>
        <begin position="735"/>
        <end position="746"/>
    </location>
</feature>
<feature type="region of interest" description="Disordered" evidence="1">
    <location>
        <begin position="689"/>
        <end position="714"/>
    </location>
</feature>
<reference evidence="2" key="1">
    <citation type="journal article" date="2021" name="Mol. Ecol. Resour.">
        <title>Apolygus lucorum genome provides insights into omnivorousness and mesophyll feeding.</title>
        <authorList>
            <person name="Liu Y."/>
            <person name="Liu H."/>
            <person name="Wang H."/>
            <person name="Huang T."/>
            <person name="Liu B."/>
            <person name="Yang B."/>
            <person name="Yin L."/>
            <person name="Li B."/>
            <person name="Zhang Y."/>
            <person name="Zhang S."/>
            <person name="Jiang F."/>
            <person name="Zhang X."/>
            <person name="Ren Y."/>
            <person name="Wang B."/>
            <person name="Wang S."/>
            <person name="Lu Y."/>
            <person name="Wu K."/>
            <person name="Fan W."/>
            <person name="Wang G."/>
        </authorList>
    </citation>
    <scope>NUCLEOTIDE SEQUENCE</scope>
    <source>
        <strain evidence="2">12Hb</strain>
    </source>
</reference>
<feature type="compositionally biased region" description="Basic residues" evidence="1">
    <location>
        <begin position="102"/>
        <end position="111"/>
    </location>
</feature>
<feature type="compositionally biased region" description="Basic residues" evidence="1">
    <location>
        <begin position="1389"/>
        <end position="1398"/>
    </location>
</feature>
<feature type="compositionally biased region" description="Low complexity" evidence="1">
    <location>
        <begin position="388"/>
        <end position="414"/>
    </location>
</feature>
<feature type="compositionally biased region" description="Basic and acidic residues" evidence="1">
    <location>
        <begin position="918"/>
        <end position="931"/>
    </location>
</feature>
<feature type="compositionally biased region" description="Polar residues" evidence="1">
    <location>
        <begin position="12"/>
        <end position="25"/>
    </location>
</feature>
<feature type="region of interest" description="Disordered" evidence="1">
    <location>
        <begin position="1064"/>
        <end position="1692"/>
    </location>
</feature>
<feature type="compositionally biased region" description="Low complexity" evidence="1">
    <location>
        <begin position="1406"/>
        <end position="1417"/>
    </location>
</feature>
<feature type="compositionally biased region" description="Basic residues" evidence="1">
    <location>
        <begin position="1239"/>
        <end position="1249"/>
    </location>
</feature>
<feature type="compositionally biased region" description="Basic and acidic residues" evidence="1">
    <location>
        <begin position="1114"/>
        <end position="1123"/>
    </location>
</feature>
<feature type="compositionally biased region" description="Basic and acidic residues" evidence="1">
    <location>
        <begin position="1582"/>
        <end position="1598"/>
    </location>
</feature>
<proteinExistence type="predicted"/>
<feature type="compositionally biased region" description="Low complexity" evidence="1">
    <location>
        <begin position="747"/>
        <end position="756"/>
    </location>
</feature>
<accession>A0A8S9XKQ6</accession>
<feature type="compositionally biased region" description="Basic and acidic residues" evidence="1">
    <location>
        <begin position="1222"/>
        <end position="1231"/>
    </location>
</feature>
<feature type="region of interest" description="Disordered" evidence="1">
    <location>
        <begin position="549"/>
        <end position="568"/>
    </location>
</feature>
<feature type="region of interest" description="Disordered" evidence="1">
    <location>
        <begin position="1875"/>
        <end position="1905"/>
    </location>
</feature>
<feature type="compositionally biased region" description="Basic and acidic residues" evidence="1">
    <location>
        <begin position="1481"/>
        <end position="1494"/>
    </location>
</feature>
<feature type="compositionally biased region" description="Basic and acidic residues" evidence="1">
    <location>
        <begin position="1626"/>
        <end position="1646"/>
    </location>
</feature>
<feature type="compositionally biased region" description="Polar residues" evidence="1">
    <location>
        <begin position="767"/>
        <end position="780"/>
    </location>
</feature>
<feature type="compositionally biased region" description="Basic and acidic residues" evidence="1">
    <location>
        <begin position="214"/>
        <end position="229"/>
    </location>
</feature>
<name>A0A8S9XKQ6_APOLU</name>
<feature type="compositionally biased region" description="Polar residues" evidence="1">
    <location>
        <begin position="1449"/>
        <end position="1461"/>
    </location>
</feature>
<dbReference type="EMBL" id="WIXP02000006">
    <property type="protein sequence ID" value="KAF6208861.1"/>
    <property type="molecule type" value="Genomic_DNA"/>
</dbReference>
<feature type="compositionally biased region" description="Polar residues" evidence="1">
    <location>
        <begin position="1554"/>
        <end position="1574"/>
    </location>
</feature>
<feature type="compositionally biased region" description="Basic and acidic residues" evidence="1">
    <location>
        <begin position="300"/>
        <end position="310"/>
    </location>
</feature>
<protein>
    <submittedName>
        <fullName evidence="2">Uncharacterized protein</fullName>
    </submittedName>
</protein>
<feature type="compositionally biased region" description="Basic and acidic residues" evidence="1">
    <location>
        <begin position="112"/>
        <end position="124"/>
    </location>
</feature>
<feature type="region of interest" description="Disordered" evidence="1">
    <location>
        <begin position="49"/>
        <end position="323"/>
    </location>
</feature>
<feature type="compositionally biased region" description="Basic residues" evidence="1">
    <location>
        <begin position="270"/>
        <end position="279"/>
    </location>
</feature>
<feature type="compositionally biased region" description="Polar residues" evidence="1">
    <location>
        <begin position="1365"/>
        <end position="1375"/>
    </location>
</feature>
<feature type="compositionally biased region" description="Basic and acidic residues" evidence="1">
    <location>
        <begin position="1656"/>
        <end position="1675"/>
    </location>
</feature>
<feature type="region of interest" description="Disordered" evidence="1">
    <location>
        <begin position="1"/>
        <end position="34"/>
    </location>
</feature>
<feature type="compositionally biased region" description="Low complexity" evidence="1">
    <location>
        <begin position="1503"/>
        <end position="1514"/>
    </location>
</feature>
<feature type="region of interest" description="Disordered" evidence="1">
    <location>
        <begin position="732"/>
        <end position="1052"/>
    </location>
</feature>